<feature type="region of interest" description="Disordered" evidence="1">
    <location>
        <begin position="1"/>
        <end position="47"/>
    </location>
</feature>
<reference evidence="3" key="1">
    <citation type="journal article" date="2019" name="Int. J. Syst. Evol. Microbiol.">
        <title>The Global Catalogue of Microorganisms (GCM) 10K type strain sequencing project: providing services to taxonomists for standard genome sequencing and annotation.</title>
        <authorList>
            <consortium name="The Broad Institute Genomics Platform"/>
            <consortium name="The Broad Institute Genome Sequencing Center for Infectious Disease"/>
            <person name="Wu L."/>
            <person name="Ma J."/>
        </authorList>
    </citation>
    <scope>NUCLEOTIDE SEQUENCE [LARGE SCALE GENOMIC DNA]</scope>
    <source>
        <strain evidence="3">JCM 13501</strain>
    </source>
</reference>
<protein>
    <submittedName>
        <fullName evidence="2">Uncharacterized protein</fullName>
    </submittedName>
</protein>
<name>A0ABQ2H5Q3_9PSED</name>
<accession>A0ABQ2H5Q3</accession>
<keyword evidence="3" id="KW-1185">Reference proteome</keyword>
<dbReference type="RefSeq" id="WP_188868643.1">
    <property type="nucleotide sequence ID" value="NZ_BMNW01000027.1"/>
</dbReference>
<dbReference type="EMBL" id="BMNW01000027">
    <property type="protein sequence ID" value="GGM31737.1"/>
    <property type="molecule type" value="Genomic_DNA"/>
</dbReference>
<organism evidence="2 3">
    <name type="scientific">Pseudomonas asuensis</name>
    <dbReference type="NCBI Taxonomy" id="1825787"/>
    <lineage>
        <taxon>Bacteria</taxon>
        <taxon>Pseudomonadati</taxon>
        <taxon>Pseudomonadota</taxon>
        <taxon>Gammaproteobacteria</taxon>
        <taxon>Pseudomonadales</taxon>
        <taxon>Pseudomonadaceae</taxon>
        <taxon>Pseudomonas</taxon>
    </lineage>
</organism>
<comment type="caution">
    <text evidence="2">The sequence shown here is derived from an EMBL/GenBank/DDBJ whole genome shotgun (WGS) entry which is preliminary data.</text>
</comment>
<proteinExistence type="predicted"/>
<sequence>MRIPSLPSFSRPSPCTGEPHESSPANETWSGVTSAKTTHHTTTRAPKQIIRDGKLTKLSPQARRAESLARKGPVNVQLQQFQDALNQWDTDHPLDLSKVTQALRLVADGHDEKLGIGERSSKYSRARKLMREGCGIDQATYDKAKHAIGMQGLVNVYESAFTTLVLSPTLAAAAGPGADTLGAGAVKAVKYAALWAATPFSNGAGQIVVDGYQDMIAKFNGVPAFANDIRGSNKLGVVRQQISYALKEATRLHQAYSDPGASIGARREALDGLEACGIRLENLHDDYRKRVALGQSNFVKYETQIAYKTVTAPAVIAAGVFGGPFASAGALAAQQALQAPFGYLDEILLKDHIMRANTKYADVLTEVAKAAGKSRQDPNLRPEDLDPAKVRQLWTHPKEIVTANVNAVAADELAARLASLDKLDATIEAKQNKTTRLDRLLPRHGAESVKAVSPELRKLQARRANEEAELESLKKDIVLFKNGQWTQLHSGGTIAAMLLSSKEHFTLLTKAKFRRPGEYVAQVLDRHGGLSLPRTLFVAFEDGFQVSDRHSTPITSAPGEDNSLGSAAGITGSNPAAASLGQAGVLSGNAYTNPVAKFTKQHVTRRQLMPQKEEGEALRQKKTITGSKPLKADLRLQPQIVLNNGQTFTPIDLRQTRAWYMQSHSASRALMESIHDTGKSFATHLKAAATLPIRSARASNTDRQAKAERTRLSNIVQRGRHELELEALREKARVTTAEPVPDLEGVDKIYLE</sequence>
<evidence type="ECO:0000313" key="3">
    <source>
        <dbReference type="Proteomes" id="UP000616499"/>
    </source>
</evidence>
<gene>
    <name evidence="2" type="ORF">GCM10009425_47920</name>
</gene>
<evidence type="ECO:0000313" key="2">
    <source>
        <dbReference type="EMBL" id="GGM31737.1"/>
    </source>
</evidence>
<evidence type="ECO:0000256" key="1">
    <source>
        <dbReference type="SAM" id="MobiDB-lite"/>
    </source>
</evidence>
<feature type="compositionally biased region" description="Polar residues" evidence="1">
    <location>
        <begin position="23"/>
        <end position="36"/>
    </location>
</feature>
<dbReference type="Proteomes" id="UP000616499">
    <property type="component" value="Unassembled WGS sequence"/>
</dbReference>